<keyword evidence="1" id="KW-0732">Signal</keyword>
<protein>
    <submittedName>
        <fullName evidence="2">Uncharacterized protein</fullName>
    </submittedName>
</protein>
<accession>D7FQA1</accession>
<gene>
    <name evidence="2" type="ORF">Esi_0002_0242</name>
</gene>
<feature type="signal peptide" evidence="1">
    <location>
        <begin position="1"/>
        <end position="33"/>
    </location>
</feature>
<feature type="chain" id="PRO_5003095818" evidence="1">
    <location>
        <begin position="34"/>
        <end position="313"/>
    </location>
</feature>
<name>D7FQA1_ECTSI</name>
<proteinExistence type="predicted"/>
<dbReference type="EMBL" id="FN649727">
    <property type="protein sequence ID" value="CBJ48433.1"/>
    <property type="molecule type" value="Genomic_DNA"/>
</dbReference>
<reference evidence="2 3" key="1">
    <citation type="journal article" date="2010" name="Nature">
        <title>The Ectocarpus genome and the independent evolution of multicellularity in brown algae.</title>
        <authorList>
            <person name="Cock J.M."/>
            <person name="Sterck L."/>
            <person name="Rouze P."/>
            <person name="Scornet D."/>
            <person name="Allen A.E."/>
            <person name="Amoutzias G."/>
            <person name="Anthouard V."/>
            <person name="Artiguenave F."/>
            <person name="Aury J.M."/>
            <person name="Badger J.H."/>
            <person name="Beszteri B."/>
            <person name="Billiau K."/>
            <person name="Bonnet E."/>
            <person name="Bothwell J.H."/>
            <person name="Bowler C."/>
            <person name="Boyen C."/>
            <person name="Brownlee C."/>
            <person name="Carrano C.J."/>
            <person name="Charrier B."/>
            <person name="Cho G.Y."/>
            <person name="Coelho S.M."/>
            <person name="Collen J."/>
            <person name="Corre E."/>
            <person name="Da Silva C."/>
            <person name="Delage L."/>
            <person name="Delaroque N."/>
            <person name="Dittami S.M."/>
            <person name="Doulbeau S."/>
            <person name="Elias M."/>
            <person name="Farnham G."/>
            <person name="Gachon C.M."/>
            <person name="Gschloessl B."/>
            <person name="Heesch S."/>
            <person name="Jabbari K."/>
            <person name="Jubin C."/>
            <person name="Kawai H."/>
            <person name="Kimura K."/>
            <person name="Kloareg B."/>
            <person name="Kupper F.C."/>
            <person name="Lang D."/>
            <person name="Le Bail A."/>
            <person name="Leblanc C."/>
            <person name="Lerouge P."/>
            <person name="Lohr M."/>
            <person name="Lopez P.J."/>
            <person name="Martens C."/>
            <person name="Maumus F."/>
            <person name="Michel G."/>
            <person name="Miranda-Saavedra D."/>
            <person name="Morales J."/>
            <person name="Moreau H."/>
            <person name="Motomura T."/>
            <person name="Nagasato C."/>
            <person name="Napoli C.A."/>
            <person name="Nelson D.R."/>
            <person name="Nyvall-Collen P."/>
            <person name="Peters A.F."/>
            <person name="Pommier C."/>
            <person name="Potin P."/>
            <person name="Poulain J."/>
            <person name="Quesneville H."/>
            <person name="Read B."/>
            <person name="Rensing S.A."/>
            <person name="Ritter A."/>
            <person name="Rousvoal S."/>
            <person name="Samanta M."/>
            <person name="Samson G."/>
            <person name="Schroeder D.C."/>
            <person name="Segurens B."/>
            <person name="Strittmatter M."/>
            <person name="Tonon T."/>
            <person name="Tregear J.W."/>
            <person name="Valentin K."/>
            <person name="von Dassow P."/>
            <person name="Yamagishi T."/>
            <person name="Van de Peer Y."/>
            <person name="Wincker P."/>
        </authorList>
    </citation>
    <scope>NUCLEOTIDE SEQUENCE [LARGE SCALE GENOMIC DNA]</scope>
    <source>
        <strain evidence="3">Ec32 / CCAP1310/4</strain>
    </source>
</reference>
<dbReference type="OrthoDB" id="43632at2759"/>
<dbReference type="OMA" id="FITHPRM"/>
<dbReference type="Proteomes" id="UP000002630">
    <property type="component" value="Linkage Group LG02"/>
</dbReference>
<evidence type="ECO:0000256" key="1">
    <source>
        <dbReference type="SAM" id="SignalP"/>
    </source>
</evidence>
<organism evidence="2 3">
    <name type="scientific">Ectocarpus siliculosus</name>
    <name type="common">Brown alga</name>
    <name type="synonym">Conferva siliculosa</name>
    <dbReference type="NCBI Taxonomy" id="2880"/>
    <lineage>
        <taxon>Eukaryota</taxon>
        <taxon>Sar</taxon>
        <taxon>Stramenopiles</taxon>
        <taxon>Ochrophyta</taxon>
        <taxon>PX clade</taxon>
        <taxon>Phaeophyceae</taxon>
        <taxon>Ectocarpales</taxon>
        <taxon>Ectocarpaceae</taxon>
        <taxon>Ectocarpus</taxon>
    </lineage>
</organism>
<dbReference type="AlphaFoldDB" id="D7FQA1"/>
<dbReference type="InParanoid" id="D7FQA1"/>
<evidence type="ECO:0000313" key="2">
    <source>
        <dbReference type="EMBL" id="CBJ48433.1"/>
    </source>
</evidence>
<dbReference type="EMBL" id="FN648375">
    <property type="protein sequence ID" value="CBJ48433.1"/>
    <property type="molecule type" value="Genomic_DNA"/>
</dbReference>
<keyword evidence="3" id="KW-1185">Reference proteome</keyword>
<sequence length="313" mass="34265">MATEVTRTAGNRPGFSQVVTLAWLVGLLQAAEAFSFTASSSVGALRNVAVSSAPFQRKWRRRRSLNRGSGGVSSLKAIGVTSSVIESVAKGILNLALANPRQATVECTVNSSAMNLVRGNLEQAKVDGLNWVTPMGMTLRTIALTLNEMNIKPSEVFRGKILFKCPAEGEALIELDAQDFGNFLVHPLLTTADLPSGKFDFRREGTALDVERGRATFTGSWQGQPVVMEACQPDRFGKIHARVAQRGRLTDLGIRTLSEEMTHFFNTVVLDLDGTAVRFRDMYHGYNSRGEPSLRVTVSVVVHRLPKPENMKF</sequence>
<evidence type="ECO:0000313" key="3">
    <source>
        <dbReference type="Proteomes" id="UP000002630"/>
    </source>
</evidence>